<evidence type="ECO:0000313" key="9">
    <source>
        <dbReference type="Proteomes" id="UP000462363"/>
    </source>
</evidence>
<keyword evidence="4 6" id="KW-1133">Transmembrane helix</keyword>
<dbReference type="Pfam" id="PF00083">
    <property type="entry name" value="Sugar_tr"/>
    <property type="match status" value="1"/>
</dbReference>
<dbReference type="RefSeq" id="WP_154321989.1">
    <property type="nucleotide sequence ID" value="NZ_AP024846.1"/>
</dbReference>
<feature type="transmembrane region" description="Helical" evidence="6">
    <location>
        <begin position="357"/>
        <end position="383"/>
    </location>
</feature>
<feature type="transmembrane region" description="Helical" evidence="6">
    <location>
        <begin position="446"/>
        <end position="465"/>
    </location>
</feature>
<dbReference type="SUPFAM" id="SSF103473">
    <property type="entry name" value="MFS general substrate transporter"/>
    <property type="match status" value="1"/>
</dbReference>
<dbReference type="EMBL" id="VUMB01000009">
    <property type="protein sequence ID" value="MSS39906.1"/>
    <property type="molecule type" value="Genomic_DNA"/>
</dbReference>
<evidence type="ECO:0000256" key="1">
    <source>
        <dbReference type="ARBA" id="ARBA00004651"/>
    </source>
</evidence>
<feature type="transmembrane region" description="Helical" evidence="6">
    <location>
        <begin position="50"/>
        <end position="67"/>
    </location>
</feature>
<dbReference type="GO" id="GO:0005886">
    <property type="term" value="C:plasma membrane"/>
    <property type="evidence" value="ECO:0007669"/>
    <property type="project" value="UniProtKB-SubCell"/>
</dbReference>
<dbReference type="InterPro" id="IPR005828">
    <property type="entry name" value="MFS_sugar_transport-like"/>
</dbReference>
<feature type="transmembrane region" description="Helical" evidence="6">
    <location>
        <begin position="198"/>
        <end position="220"/>
    </location>
</feature>
<dbReference type="Proteomes" id="UP000462363">
    <property type="component" value="Unassembled WGS sequence"/>
</dbReference>
<comment type="caution">
    <text evidence="8">The sequence shown here is derived from an EMBL/GenBank/DDBJ whole genome shotgun (WGS) entry which is preliminary data.</text>
</comment>
<comment type="subcellular location">
    <subcellularLocation>
        <location evidence="1">Cell membrane</location>
        <topology evidence="1">Multi-pass membrane protein</topology>
    </subcellularLocation>
</comment>
<gene>
    <name evidence="8" type="ORF">FYJ37_05970</name>
</gene>
<dbReference type="CDD" id="cd17321">
    <property type="entry name" value="MFS_MMR_MDR_like"/>
    <property type="match status" value="1"/>
</dbReference>
<dbReference type="Gene3D" id="1.20.1250.20">
    <property type="entry name" value="MFS general substrate transporter like domains"/>
    <property type="match status" value="2"/>
</dbReference>
<proteinExistence type="predicted"/>
<keyword evidence="2" id="KW-0813">Transport</keyword>
<evidence type="ECO:0000256" key="2">
    <source>
        <dbReference type="ARBA" id="ARBA00022448"/>
    </source>
</evidence>
<accession>A0A844F5L8</accession>
<feature type="transmembrane region" description="Helical" evidence="6">
    <location>
        <begin position="226"/>
        <end position="246"/>
    </location>
</feature>
<feature type="transmembrane region" description="Helical" evidence="6">
    <location>
        <begin position="267"/>
        <end position="294"/>
    </location>
</feature>
<dbReference type="GO" id="GO:0022857">
    <property type="term" value="F:transmembrane transporter activity"/>
    <property type="evidence" value="ECO:0007669"/>
    <property type="project" value="InterPro"/>
</dbReference>
<feature type="transmembrane region" description="Helical" evidence="6">
    <location>
        <begin position="333"/>
        <end position="351"/>
    </location>
</feature>
<dbReference type="AlphaFoldDB" id="A0A844F5L8"/>
<name>A0A844F5L8_CLOSV</name>
<feature type="transmembrane region" description="Helical" evidence="6">
    <location>
        <begin position="107"/>
        <end position="125"/>
    </location>
</feature>
<evidence type="ECO:0000256" key="5">
    <source>
        <dbReference type="ARBA" id="ARBA00023136"/>
    </source>
</evidence>
<evidence type="ECO:0000256" key="6">
    <source>
        <dbReference type="SAM" id="Phobius"/>
    </source>
</evidence>
<evidence type="ECO:0000256" key="4">
    <source>
        <dbReference type="ARBA" id="ARBA00022989"/>
    </source>
</evidence>
<evidence type="ECO:0000256" key="3">
    <source>
        <dbReference type="ARBA" id="ARBA00022692"/>
    </source>
</evidence>
<feature type="transmembrane region" description="Helical" evidence="6">
    <location>
        <begin position="166"/>
        <end position="186"/>
    </location>
</feature>
<dbReference type="InterPro" id="IPR011701">
    <property type="entry name" value="MFS"/>
</dbReference>
<dbReference type="PANTHER" id="PTHR42718:SF9">
    <property type="entry name" value="MAJOR FACILITATOR SUPERFAMILY MULTIDRUG TRANSPORTER MFSC"/>
    <property type="match status" value="1"/>
</dbReference>
<dbReference type="PANTHER" id="PTHR42718">
    <property type="entry name" value="MAJOR FACILITATOR SUPERFAMILY MULTIDRUG TRANSPORTER MFSC"/>
    <property type="match status" value="1"/>
</dbReference>
<feature type="transmembrane region" description="Helical" evidence="6">
    <location>
        <begin position="300"/>
        <end position="321"/>
    </location>
</feature>
<organism evidence="8 9">
    <name type="scientific">Clostridium scindens (strain JCM 10418 / VPI 12708)</name>
    <dbReference type="NCBI Taxonomy" id="29347"/>
    <lineage>
        <taxon>Bacteria</taxon>
        <taxon>Bacillati</taxon>
        <taxon>Bacillota</taxon>
        <taxon>Clostridia</taxon>
        <taxon>Lachnospirales</taxon>
        <taxon>Lachnospiraceae</taxon>
    </lineage>
</organism>
<keyword evidence="5 6" id="KW-0472">Membrane</keyword>
<feature type="transmembrane region" description="Helical" evidence="6">
    <location>
        <begin position="79"/>
        <end position="101"/>
    </location>
</feature>
<reference evidence="8 9" key="1">
    <citation type="submission" date="2019-08" db="EMBL/GenBank/DDBJ databases">
        <title>In-depth cultivation of the pig gut microbiome towards novel bacterial diversity and tailored functional studies.</title>
        <authorList>
            <person name="Wylensek D."/>
            <person name="Hitch T.C.A."/>
            <person name="Clavel T."/>
        </authorList>
    </citation>
    <scope>NUCLEOTIDE SEQUENCE [LARGE SCALE GENOMIC DNA]</scope>
    <source>
        <strain evidence="8 9">BL-389-WT-3D</strain>
    </source>
</reference>
<evidence type="ECO:0000313" key="8">
    <source>
        <dbReference type="EMBL" id="MSS39906.1"/>
    </source>
</evidence>
<feature type="transmembrane region" description="Helical" evidence="6">
    <location>
        <begin position="137"/>
        <end position="160"/>
    </location>
</feature>
<evidence type="ECO:0000259" key="7">
    <source>
        <dbReference type="PROSITE" id="PS50850"/>
    </source>
</evidence>
<feature type="transmembrane region" description="Helical" evidence="6">
    <location>
        <begin position="404"/>
        <end position="426"/>
    </location>
</feature>
<dbReference type="Pfam" id="PF07690">
    <property type="entry name" value="MFS_1"/>
    <property type="match status" value="1"/>
</dbReference>
<sequence length="477" mass="49866">MSTVANPNYKKGFVPFAIAALLVSLIGGFTAVLGPAFVADQGIDYNNTTWISLALAMSSAACAPILGKLGDVLGRRTTLLLGIVIFAAGNVLTAVATSLIFMLAARFIVGIGTAAISPIVMAYIVTEYPQEETGKAFGLYMLISSGAVVVGPTCGGLIMNAAGWRVMMWVCVALCVAVFIICAFSIKKTAFEKKSMAGFDKPGAALVVVFFSLFLCIPSFGQNIGWSSTAFIGAAAVALVALFILVMVEKKAKSPIMNGKFMARKEFVLPVLILFLTQGLMMANMTNVIVFVRYTQPDNVIISSFAISIMYIGMSLGSVIIGPVADKKEPKTVLTFSLVLTAIGCALMYLFKADSSVAIFAASLGILGFGLGGNATIFMKVALSGLSSEVAGSGTGTYGLFRDISAPFGVAVFVPMFANGVTANIAKYASGGMEEGAATVKAAISSIQTLTLVELGCIVVGIILVRMLPRIYQKKEA</sequence>
<feature type="domain" description="Major facilitator superfamily (MFS) profile" evidence="7">
    <location>
        <begin position="12"/>
        <end position="472"/>
    </location>
</feature>
<keyword evidence="3 6" id="KW-0812">Transmembrane</keyword>
<dbReference type="InterPro" id="IPR020846">
    <property type="entry name" value="MFS_dom"/>
</dbReference>
<dbReference type="PROSITE" id="PS50850">
    <property type="entry name" value="MFS"/>
    <property type="match status" value="1"/>
</dbReference>
<protein>
    <submittedName>
        <fullName evidence="8">MFS transporter</fullName>
    </submittedName>
</protein>
<dbReference type="InterPro" id="IPR036259">
    <property type="entry name" value="MFS_trans_sf"/>
</dbReference>
<feature type="transmembrane region" description="Helical" evidence="6">
    <location>
        <begin position="12"/>
        <end position="38"/>
    </location>
</feature>